<evidence type="ECO:0000313" key="2">
    <source>
        <dbReference type="EMBL" id="KAK9008616.1"/>
    </source>
</evidence>
<protein>
    <submittedName>
        <fullName evidence="2">Uncharacterized protein</fullName>
    </submittedName>
</protein>
<organism evidence="2 3">
    <name type="scientific">Hibiscus sabdariffa</name>
    <name type="common">roselle</name>
    <dbReference type="NCBI Taxonomy" id="183260"/>
    <lineage>
        <taxon>Eukaryota</taxon>
        <taxon>Viridiplantae</taxon>
        <taxon>Streptophyta</taxon>
        <taxon>Embryophyta</taxon>
        <taxon>Tracheophyta</taxon>
        <taxon>Spermatophyta</taxon>
        <taxon>Magnoliopsida</taxon>
        <taxon>eudicotyledons</taxon>
        <taxon>Gunneridae</taxon>
        <taxon>Pentapetalae</taxon>
        <taxon>rosids</taxon>
        <taxon>malvids</taxon>
        <taxon>Malvales</taxon>
        <taxon>Malvaceae</taxon>
        <taxon>Malvoideae</taxon>
        <taxon>Hibiscus</taxon>
    </lineage>
</organism>
<evidence type="ECO:0000313" key="3">
    <source>
        <dbReference type="Proteomes" id="UP001396334"/>
    </source>
</evidence>
<sequence length="85" mass="9943">MEVIMMKTTGKIGREAAWVFKKPEEYEWQLSTLTRQKVKVTANLWRPSFLLEDFRGDNDVNKEEDSEHHPALDLNLKPAVSKQEI</sequence>
<accession>A0ABR2R790</accession>
<name>A0ABR2R790_9ROSI</name>
<evidence type="ECO:0000256" key="1">
    <source>
        <dbReference type="SAM" id="MobiDB-lite"/>
    </source>
</evidence>
<gene>
    <name evidence="2" type="ORF">V6N11_075503</name>
</gene>
<proteinExistence type="predicted"/>
<feature type="compositionally biased region" description="Basic and acidic residues" evidence="1">
    <location>
        <begin position="59"/>
        <end position="71"/>
    </location>
</feature>
<keyword evidence="3" id="KW-1185">Reference proteome</keyword>
<feature type="region of interest" description="Disordered" evidence="1">
    <location>
        <begin position="59"/>
        <end position="85"/>
    </location>
</feature>
<comment type="caution">
    <text evidence="2">The sequence shown here is derived from an EMBL/GenBank/DDBJ whole genome shotgun (WGS) entry which is preliminary data.</text>
</comment>
<dbReference type="Proteomes" id="UP001396334">
    <property type="component" value="Unassembled WGS sequence"/>
</dbReference>
<dbReference type="EMBL" id="JBBPBN010000026">
    <property type="protein sequence ID" value="KAK9008616.1"/>
    <property type="molecule type" value="Genomic_DNA"/>
</dbReference>
<reference evidence="2 3" key="1">
    <citation type="journal article" date="2024" name="G3 (Bethesda)">
        <title>Genome assembly of Hibiscus sabdariffa L. provides insights into metabolisms of medicinal natural products.</title>
        <authorList>
            <person name="Kim T."/>
        </authorList>
    </citation>
    <scope>NUCLEOTIDE SEQUENCE [LARGE SCALE GENOMIC DNA]</scope>
    <source>
        <strain evidence="2">TK-2024</strain>
        <tissue evidence="2">Old leaves</tissue>
    </source>
</reference>